<evidence type="ECO:0000256" key="5">
    <source>
        <dbReference type="ARBA" id="ARBA00023242"/>
    </source>
</evidence>
<dbReference type="FunFam" id="1.10.10.60:FF:000154">
    <property type="entry name" value="Transcription factor SRM1"/>
    <property type="match status" value="1"/>
</dbReference>
<dbReference type="AlphaFoldDB" id="A0A8B7CYI4"/>
<keyword evidence="2" id="KW-0805">Transcription regulation</keyword>
<evidence type="ECO:0000256" key="8">
    <source>
        <dbReference type="SAM" id="MobiDB-lite"/>
    </source>
</evidence>
<feature type="domain" description="Myb-like" evidence="9">
    <location>
        <begin position="115"/>
        <end position="167"/>
    </location>
</feature>
<dbReference type="GO" id="GO:0005634">
    <property type="term" value="C:nucleus"/>
    <property type="evidence" value="ECO:0007669"/>
    <property type="project" value="UniProtKB-SubCell"/>
</dbReference>
<dbReference type="PANTHER" id="PTHR44042:SF67">
    <property type="entry name" value="MYB-LIKE PROTEIN I"/>
    <property type="match status" value="1"/>
</dbReference>
<gene>
    <name evidence="13" type="primary">LOC103720751</name>
</gene>
<feature type="compositionally biased region" description="Acidic residues" evidence="8">
    <location>
        <begin position="77"/>
        <end position="91"/>
    </location>
</feature>
<dbReference type="GeneID" id="103720751"/>
<evidence type="ECO:0000256" key="1">
    <source>
        <dbReference type="ARBA" id="ARBA00004123"/>
    </source>
</evidence>
<dbReference type="InterPro" id="IPR017930">
    <property type="entry name" value="Myb_dom"/>
</dbReference>
<evidence type="ECO:0000256" key="4">
    <source>
        <dbReference type="ARBA" id="ARBA00023163"/>
    </source>
</evidence>
<dbReference type="RefSeq" id="XP_008808839.1">
    <property type="nucleotide sequence ID" value="XM_008810617.3"/>
</dbReference>
<dbReference type="PROSITE" id="PS51294">
    <property type="entry name" value="HTH_MYB"/>
    <property type="match status" value="2"/>
</dbReference>
<name>A0A8B7CYI4_PHODC</name>
<comment type="subcellular location">
    <subcellularLocation>
        <location evidence="1">Nucleus</location>
    </subcellularLocation>
</comment>
<dbReference type="KEGG" id="pda:103720751"/>
<dbReference type="Gene3D" id="1.10.10.60">
    <property type="entry name" value="Homeodomain-like"/>
    <property type="match status" value="2"/>
</dbReference>
<dbReference type="GO" id="GO:0003677">
    <property type="term" value="F:DNA binding"/>
    <property type="evidence" value="ECO:0007669"/>
    <property type="project" value="UniProtKB-KW"/>
</dbReference>
<dbReference type="SUPFAM" id="SSF46689">
    <property type="entry name" value="Homeodomain-like"/>
    <property type="match status" value="2"/>
</dbReference>
<evidence type="ECO:0000256" key="3">
    <source>
        <dbReference type="ARBA" id="ARBA00023125"/>
    </source>
</evidence>
<evidence type="ECO:0000256" key="2">
    <source>
        <dbReference type="ARBA" id="ARBA00023015"/>
    </source>
</evidence>
<dbReference type="CDD" id="cd00167">
    <property type="entry name" value="SANT"/>
    <property type="match status" value="2"/>
</dbReference>
<proteinExistence type="predicted"/>
<dbReference type="InterPro" id="IPR006447">
    <property type="entry name" value="Myb_dom_plants"/>
</dbReference>
<dbReference type="GO" id="GO:0009739">
    <property type="term" value="P:response to gibberellin"/>
    <property type="evidence" value="ECO:0007669"/>
    <property type="project" value="UniProtKB-ARBA"/>
</dbReference>
<dbReference type="OrthoDB" id="118550at2759"/>
<evidence type="ECO:0000256" key="7">
    <source>
        <dbReference type="ARBA" id="ARBA00076145"/>
    </source>
</evidence>
<feature type="domain" description="HTH myb-type" evidence="11">
    <location>
        <begin position="12"/>
        <end position="66"/>
    </location>
</feature>
<dbReference type="InterPro" id="IPR017884">
    <property type="entry name" value="SANT_dom"/>
</dbReference>
<feature type="region of interest" description="Disordered" evidence="8">
    <location>
        <begin position="168"/>
        <end position="190"/>
    </location>
</feature>
<sequence>MEFFSVGGLDEVRRAWTRVEDKAFERALVVIPEGTPNRWSLIAAQVPGRTPRELWQHYQELVQDLAVIERGMVDTPAEWDDDDDDDEEVDGSSDGSSNHRGPGGLQISFDRRRRGERRRGIPWTEEEHRLFLDGLAKYGRGDWRNISRWAVKTRTPTQVASHAQKYFIRQSQNAGNREPKRKSIHDISNP</sequence>
<dbReference type="PROSITE" id="PS50090">
    <property type="entry name" value="MYB_LIKE"/>
    <property type="match status" value="2"/>
</dbReference>
<keyword evidence="3" id="KW-0238">DNA-binding</keyword>
<keyword evidence="12" id="KW-1185">Reference proteome</keyword>
<feature type="domain" description="SANT" evidence="10">
    <location>
        <begin position="123"/>
        <end position="171"/>
    </location>
</feature>
<dbReference type="FunFam" id="1.10.10.60:FF:000009">
    <property type="entry name" value="transcription factor MYB1R1"/>
    <property type="match status" value="1"/>
</dbReference>
<dbReference type="PROSITE" id="PS51293">
    <property type="entry name" value="SANT"/>
    <property type="match status" value="1"/>
</dbReference>
<dbReference type="NCBIfam" id="TIGR01557">
    <property type="entry name" value="myb_SHAQKYF"/>
    <property type="match status" value="1"/>
</dbReference>
<feature type="domain" description="HTH myb-type" evidence="11">
    <location>
        <begin position="115"/>
        <end position="171"/>
    </location>
</feature>
<evidence type="ECO:0000259" key="11">
    <source>
        <dbReference type="PROSITE" id="PS51294"/>
    </source>
</evidence>
<evidence type="ECO:0000313" key="12">
    <source>
        <dbReference type="Proteomes" id="UP000228380"/>
    </source>
</evidence>
<dbReference type="InterPro" id="IPR001005">
    <property type="entry name" value="SANT/Myb"/>
</dbReference>
<accession>A0A8B7CYI4</accession>
<dbReference type="Proteomes" id="UP000228380">
    <property type="component" value="Unplaced"/>
</dbReference>
<dbReference type="Pfam" id="PF00249">
    <property type="entry name" value="Myb_DNA-binding"/>
    <property type="match status" value="2"/>
</dbReference>
<organism evidence="12 13">
    <name type="scientific">Phoenix dactylifera</name>
    <name type="common">Date palm</name>
    <dbReference type="NCBI Taxonomy" id="42345"/>
    <lineage>
        <taxon>Eukaryota</taxon>
        <taxon>Viridiplantae</taxon>
        <taxon>Streptophyta</taxon>
        <taxon>Embryophyta</taxon>
        <taxon>Tracheophyta</taxon>
        <taxon>Spermatophyta</taxon>
        <taxon>Magnoliopsida</taxon>
        <taxon>Liliopsida</taxon>
        <taxon>Arecaceae</taxon>
        <taxon>Coryphoideae</taxon>
        <taxon>Phoeniceae</taxon>
        <taxon>Phoenix</taxon>
    </lineage>
</organism>
<dbReference type="PANTHER" id="PTHR44042">
    <property type="entry name" value="DUPLICATED HOMEODOMAIN-LIKE SUPERFAMILY PROTEIN-RELATED"/>
    <property type="match status" value="1"/>
</dbReference>
<feature type="domain" description="Myb-like" evidence="9">
    <location>
        <begin position="13"/>
        <end position="62"/>
    </location>
</feature>
<keyword evidence="4" id="KW-0804">Transcription</keyword>
<protein>
    <recommendedName>
        <fullName evidence="6">Transcription factor MYBS1</fullName>
    </recommendedName>
    <alternativeName>
        <fullName evidence="7">Myb-related protein S1</fullName>
    </alternativeName>
</protein>
<evidence type="ECO:0000259" key="10">
    <source>
        <dbReference type="PROSITE" id="PS51293"/>
    </source>
</evidence>
<feature type="region of interest" description="Disordered" evidence="8">
    <location>
        <begin position="76"/>
        <end position="113"/>
    </location>
</feature>
<dbReference type="InterPro" id="IPR009057">
    <property type="entry name" value="Homeodomain-like_sf"/>
</dbReference>
<keyword evidence="5" id="KW-0539">Nucleus</keyword>
<evidence type="ECO:0000256" key="6">
    <source>
        <dbReference type="ARBA" id="ARBA00068153"/>
    </source>
</evidence>
<dbReference type="GO" id="GO:0009744">
    <property type="term" value="P:response to sucrose"/>
    <property type="evidence" value="ECO:0007669"/>
    <property type="project" value="UniProtKB-ARBA"/>
</dbReference>
<dbReference type="SMART" id="SM00717">
    <property type="entry name" value="SANT"/>
    <property type="match status" value="2"/>
</dbReference>
<reference evidence="13" key="1">
    <citation type="submission" date="2025-08" db="UniProtKB">
        <authorList>
            <consortium name="RefSeq"/>
        </authorList>
    </citation>
    <scope>IDENTIFICATION</scope>
    <source>
        <tissue evidence="13">Young leaves</tissue>
    </source>
</reference>
<evidence type="ECO:0000259" key="9">
    <source>
        <dbReference type="PROSITE" id="PS50090"/>
    </source>
</evidence>
<evidence type="ECO:0000313" key="13">
    <source>
        <dbReference type="RefSeq" id="XP_008808839.1"/>
    </source>
</evidence>